<dbReference type="PANTHER" id="PTHR11735:SF11">
    <property type="entry name" value="TRNA THREONYLCARBAMOYLADENOSINE BIOSYNTHESIS PROTEIN TSAB"/>
    <property type="match status" value="1"/>
</dbReference>
<dbReference type="Gene3D" id="3.30.420.40">
    <property type="match status" value="2"/>
</dbReference>
<evidence type="ECO:0000313" key="2">
    <source>
        <dbReference type="EMBL" id="NBI07321.1"/>
    </source>
</evidence>
<dbReference type="Pfam" id="PF00814">
    <property type="entry name" value="TsaD"/>
    <property type="match status" value="1"/>
</dbReference>
<dbReference type="Proteomes" id="UP000467132">
    <property type="component" value="Unassembled WGS sequence"/>
</dbReference>
<dbReference type="GO" id="GO:0005829">
    <property type="term" value="C:cytosol"/>
    <property type="evidence" value="ECO:0007669"/>
    <property type="project" value="TreeGrafter"/>
</dbReference>
<keyword evidence="2" id="KW-0808">Transferase</keyword>
<dbReference type="InterPro" id="IPR043129">
    <property type="entry name" value="ATPase_NBD"/>
</dbReference>
<protein>
    <submittedName>
        <fullName evidence="2">tRNA (Adenosine(37)-N6)-threonylcarbamoyltransferase complex dimerization subunit type 1 TsaB</fullName>
    </submittedName>
</protein>
<dbReference type="CDD" id="cd24032">
    <property type="entry name" value="ASKHA_NBD_TsaB"/>
    <property type="match status" value="1"/>
</dbReference>
<dbReference type="OrthoDB" id="9784166at2"/>
<evidence type="ECO:0000259" key="1">
    <source>
        <dbReference type="Pfam" id="PF00814"/>
    </source>
</evidence>
<dbReference type="PANTHER" id="PTHR11735">
    <property type="entry name" value="TRNA N6-ADENOSINE THREONYLCARBAMOYLTRANSFERASE"/>
    <property type="match status" value="1"/>
</dbReference>
<dbReference type="RefSeq" id="WP_160197784.1">
    <property type="nucleotide sequence ID" value="NZ_QXXA01000011.1"/>
</dbReference>
<evidence type="ECO:0000313" key="3">
    <source>
        <dbReference type="Proteomes" id="UP000467132"/>
    </source>
</evidence>
<dbReference type="NCBIfam" id="TIGR03725">
    <property type="entry name" value="T6A_YeaZ"/>
    <property type="match status" value="1"/>
</dbReference>
<feature type="domain" description="Gcp-like" evidence="1">
    <location>
        <begin position="33"/>
        <end position="227"/>
    </location>
</feature>
<dbReference type="SUPFAM" id="SSF53067">
    <property type="entry name" value="Actin-like ATPase domain"/>
    <property type="match status" value="2"/>
</dbReference>
<name>A0A845QYG8_9CLOT</name>
<sequence length="237" mass="26704">MKILAIESSSRVATCAVMEDETLLGEYIINDNMTHSVKLMPSIKTLMDSLDLKPEDIDIYAAGVGPGSFTGLRIGLASIKAMAHAHNKKTVGIPTMDALAFNIPFGDGIIVPMMDARRDRVYTGIYKWVDGKFNICMEQDVLELDNIIEILEKRDEDIIINGDVESKYGSILKNRLGDRIIFSTVSTRMPRASSIAELAFRKVKNGEYIDYKLLVPDYLRKSQAERQYDEKMKKKDE</sequence>
<dbReference type="InterPro" id="IPR000905">
    <property type="entry name" value="Gcp-like_dom"/>
</dbReference>
<organism evidence="2 3">
    <name type="scientific">Senegalia massiliensis</name>
    <dbReference type="NCBI Taxonomy" id="1720316"/>
    <lineage>
        <taxon>Bacteria</taxon>
        <taxon>Bacillati</taxon>
        <taxon>Bacillota</taxon>
        <taxon>Clostridia</taxon>
        <taxon>Eubacteriales</taxon>
        <taxon>Clostridiaceae</taxon>
        <taxon>Senegalia</taxon>
    </lineage>
</organism>
<gene>
    <name evidence="2" type="primary">tsaB</name>
    <name evidence="2" type="ORF">D3Z33_10725</name>
</gene>
<accession>A0A845QYG8</accession>
<dbReference type="GO" id="GO:0016740">
    <property type="term" value="F:transferase activity"/>
    <property type="evidence" value="ECO:0007669"/>
    <property type="project" value="UniProtKB-KW"/>
</dbReference>
<keyword evidence="3" id="KW-1185">Reference proteome</keyword>
<proteinExistence type="predicted"/>
<dbReference type="AlphaFoldDB" id="A0A845QYG8"/>
<comment type="caution">
    <text evidence="2">The sequence shown here is derived from an EMBL/GenBank/DDBJ whole genome shotgun (WGS) entry which is preliminary data.</text>
</comment>
<dbReference type="InterPro" id="IPR022496">
    <property type="entry name" value="T6A_TsaB"/>
</dbReference>
<dbReference type="GO" id="GO:0002949">
    <property type="term" value="P:tRNA threonylcarbamoyladenosine modification"/>
    <property type="evidence" value="ECO:0007669"/>
    <property type="project" value="InterPro"/>
</dbReference>
<dbReference type="EMBL" id="QXXA01000011">
    <property type="protein sequence ID" value="NBI07321.1"/>
    <property type="molecule type" value="Genomic_DNA"/>
</dbReference>
<reference evidence="2 3" key="1">
    <citation type="submission" date="2018-08" db="EMBL/GenBank/DDBJ databases">
        <title>Murine metabolic-syndrome-specific gut microbial biobank.</title>
        <authorList>
            <person name="Liu C."/>
        </authorList>
    </citation>
    <scope>NUCLEOTIDE SEQUENCE [LARGE SCALE GENOMIC DNA]</scope>
    <source>
        <strain evidence="2 3">583</strain>
    </source>
</reference>